<dbReference type="Gramene" id="ESR55699">
    <property type="protein sequence ID" value="ESR55699"/>
    <property type="gene ID" value="CICLE_v10023923mg"/>
</dbReference>
<gene>
    <name evidence="1" type="ORF">CICLE_v10023923mg</name>
</gene>
<accession>V4VRN7</accession>
<dbReference type="InParanoid" id="V4VRN7"/>
<dbReference type="EMBL" id="KI536661">
    <property type="protein sequence ID" value="ESR55699.1"/>
    <property type="molecule type" value="Genomic_DNA"/>
</dbReference>
<dbReference type="STRING" id="85681.V4VRN7"/>
<sequence length="143" mass="16334">MREDEIEKLRGLVRDCVSKHLYSSAIFFADKIAALINDPTGVYMQAQALFLGRHYRRPFHLPNASKIVLRDLRFRYLAGKCLVDEDGNVFDTKDSNVMYLDKDGEDREINISSAICFLRGKAYEASGNCAQARLWLVSCDEFT</sequence>
<dbReference type="Pfam" id="PF12895">
    <property type="entry name" value="ANAPC3"/>
    <property type="match status" value="1"/>
</dbReference>
<name>V4VRN7_CITCL</name>
<dbReference type="KEGG" id="cic:CICLE_v10023923mg"/>
<evidence type="ECO:0000313" key="2">
    <source>
        <dbReference type="Proteomes" id="UP000030687"/>
    </source>
</evidence>
<organism evidence="1 2">
    <name type="scientific">Citrus clementina</name>
    <name type="common">Clementine</name>
    <name type="synonym">Citrus deliciosa x Citrus sinensis</name>
    <dbReference type="NCBI Taxonomy" id="85681"/>
    <lineage>
        <taxon>Eukaryota</taxon>
        <taxon>Viridiplantae</taxon>
        <taxon>Streptophyta</taxon>
        <taxon>Embryophyta</taxon>
        <taxon>Tracheophyta</taxon>
        <taxon>Spermatophyta</taxon>
        <taxon>Magnoliopsida</taxon>
        <taxon>eudicotyledons</taxon>
        <taxon>Gunneridae</taxon>
        <taxon>Pentapetalae</taxon>
        <taxon>rosids</taxon>
        <taxon>malvids</taxon>
        <taxon>Sapindales</taxon>
        <taxon>Rutaceae</taxon>
        <taxon>Aurantioideae</taxon>
        <taxon>Citrus</taxon>
    </lineage>
</organism>
<dbReference type="AlphaFoldDB" id="V4VRN7"/>
<proteinExistence type="predicted"/>
<protein>
    <submittedName>
        <fullName evidence="1">Uncharacterized protein</fullName>
    </submittedName>
</protein>
<evidence type="ECO:0000313" key="1">
    <source>
        <dbReference type="EMBL" id="ESR55699.1"/>
    </source>
</evidence>
<reference evidence="1 2" key="1">
    <citation type="submission" date="2013-10" db="EMBL/GenBank/DDBJ databases">
        <authorList>
            <consortium name="International Citrus Genome Consortium"/>
            <person name="Jenkins J."/>
            <person name="Schmutz J."/>
            <person name="Prochnik S."/>
            <person name="Rokhsar D."/>
            <person name="Gmitter F."/>
            <person name="Ollitrault P."/>
            <person name="Machado M."/>
            <person name="Talon M."/>
            <person name="Wincker P."/>
            <person name="Jaillon O."/>
            <person name="Morgante M."/>
        </authorList>
    </citation>
    <scope>NUCLEOTIDE SEQUENCE</scope>
    <source>
        <strain evidence="2">cv. Clemenules</strain>
    </source>
</reference>
<dbReference type="InterPro" id="IPR011990">
    <property type="entry name" value="TPR-like_helical_dom_sf"/>
</dbReference>
<dbReference type="Gene3D" id="1.25.40.10">
    <property type="entry name" value="Tetratricopeptide repeat domain"/>
    <property type="match status" value="1"/>
</dbReference>
<keyword evidence="2" id="KW-1185">Reference proteome</keyword>
<dbReference type="Proteomes" id="UP000030687">
    <property type="component" value="Unassembled WGS sequence"/>
</dbReference>
<dbReference type="eggNOG" id="KOG1173">
    <property type="taxonomic scope" value="Eukaryota"/>
</dbReference>